<name>A0A5A7QY19_STRAF</name>
<comment type="caution">
    <text evidence="2">The sequence shown here is derived from an EMBL/GenBank/DDBJ whole genome shotgun (WGS) entry which is preliminary data.</text>
</comment>
<evidence type="ECO:0000256" key="1">
    <source>
        <dbReference type="SAM" id="MobiDB-lite"/>
    </source>
</evidence>
<keyword evidence="2" id="KW-0645">Protease</keyword>
<evidence type="ECO:0000313" key="3">
    <source>
        <dbReference type="Proteomes" id="UP000325081"/>
    </source>
</evidence>
<dbReference type="EMBL" id="BKCP01008871">
    <property type="protein sequence ID" value="GER49902.1"/>
    <property type="molecule type" value="Genomic_DNA"/>
</dbReference>
<dbReference type="GO" id="GO:0006508">
    <property type="term" value="P:proteolysis"/>
    <property type="evidence" value="ECO:0007669"/>
    <property type="project" value="UniProtKB-KW"/>
</dbReference>
<feature type="region of interest" description="Disordered" evidence="1">
    <location>
        <begin position="61"/>
        <end position="99"/>
    </location>
</feature>
<dbReference type="AlphaFoldDB" id="A0A5A7QY19"/>
<feature type="region of interest" description="Disordered" evidence="1">
    <location>
        <begin position="35"/>
        <end position="54"/>
    </location>
</feature>
<feature type="compositionally biased region" description="Polar residues" evidence="1">
    <location>
        <begin position="74"/>
        <end position="88"/>
    </location>
</feature>
<sequence>MQRQKTWPYEAQGRIEAKYPGESSADIHCHMKKKTWPTNRTAATSRPSPSSEKLALGAATPFPFHEPSTVLPAESSSLQQPPSAITTEDSVHESTAVRRGNLTVCRREVRSK</sequence>
<accession>A0A5A7QY19</accession>
<dbReference type="Proteomes" id="UP000325081">
    <property type="component" value="Unassembled WGS sequence"/>
</dbReference>
<organism evidence="2 3">
    <name type="scientific">Striga asiatica</name>
    <name type="common">Asiatic witchweed</name>
    <name type="synonym">Buchnera asiatica</name>
    <dbReference type="NCBI Taxonomy" id="4170"/>
    <lineage>
        <taxon>Eukaryota</taxon>
        <taxon>Viridiplantae</taxon>
        <taxon>Streptophyta</taxon>
        <taxon>Embryophyta</taxon>
        <taxon>Tracheophyta</taxon>
        <taxon>Spermatophyta</taxon>
        <taxon>Magnoliopsida</taxon>
        <taxon>eudicotyledons</taxon>
        <taxon>Gunneridae</taxon>
        <taxon>Pentapetalae</taxon>
        <taxon>asterids</taxon>
        <taxon>lamiids</taxon>
        <taxon>Lamiales</taxon>
        <taxon>Orobanchaceae</taxon>
        <taxon>Buchnereae</taxon>
        <taxon>Striga</taxon>
    </lineage>
</organism>
<keyword evidence="2" id="KW-0378">Hydrolase</keyword>
<protein>
    <submittedName>
        <fullName evidence="2">Rhomboid-related intramembrane serine proteasefamily protein</fullName>
    </submittedName>
</protein>
<gene>
    <name evidence="2" type="ORF">STAS_27174</name>
</gene>
<reference evidence="3" key="1">
    <citation type="journal article" date="2019" name="Curr. Biol.">
        <title>Genome Sequence of Striga asiatica Provides Insight into the Evolution of Plant Parasitism.</title>
        <authorList>
            <person name="Yoshida S."/>
            <person name="Kim S."/>
            <person name="Wafula E.K."/>
            <person name="Tanskanen J."/>
            <person name="Kim Y.M."/>
            <person name="Honaas L."/>
            <person name="Yang Z."/>
            <person name="Spallek T."/>
            <person name="Conn C.E."/>
            <person name="Ichihashi Y."/>
            <person name="Cheong K."/>
            <person name="Cui S."/>
            <person name="Der J.P."/>
            <person name="Gundlach H."/>
            <person name="Jiao Y."/>
            <person name="Hori C."/>
            <person name="Ishida J.K."/>
            <person name="Kasahara H."/>
            <person name="Kiba T."/>
            <person name="Kim M.S."/>
            <person name="Koo N."/>
            <person name="Laohavisit A."/>
            <person name="Lee Y.H."/>
            <person name="Lumba S."/>
            <person name="McCourt P."/>
            <person name="Mortimer J.C."/>
            <person name="Mutuku J.M."/>
            <person name="Nomura T."/>
            <person name="Sasaki-Sekimoto Y."/>
            <person name="Seto Y."/>
            <person name="Wang Y."/>
            <person name="Wakatake T."/>
            <person name="Sakakibara H."/>
            <person name="Demura T."/>
            <person name="Yamaguchi S."/>
            <person name="Yoneyama K."/>
            <person name="Manabe R.I."/>
            <person name="Nelson D.C."/>
            <person name="Schulman A.H."/>
            <person name="Timko M.P."/>
            <person name="dePamphilis C.W."/>
            <person name="Choi D."/>
            <person name="Shirasu K."/>
        </authorList>
    </citation>
    <scope>NUCLEOTIDE SEQUENCE [LARGE SCALE GENOMIC DNA]</scope>
    <source>
        <strain evidence="3">cv. UVA1</strain>
    </source>
</reference>
<dbReference type="GO" id="GO:0008233">
    <property type="term" value="F:peptidase activity"/>
    <property type="evidence" value="ECO:0007669"/>
    <property type="project" value="UniProtKB-KW"/>
</dbReference>
<feature type="compositionally biased region" description="Polar residues" evidence="1">
    <location>
        <begin position="36"/>
        <end position="51"/>
    </location>
</feature>
<keyword evidence="3" id="KW-1185">Reference proteome</keyword>
<evidence type="ECO:0000313" key="2">
    <source>
        <dbReference type="EMBL" id="GER49902.1"/>
    </source>
</evidence>
<proteinExistence type="predicted"/>